<comment type="caution">
    <text evidence="1">The sequence shown here is derived from an EMBL/GenBank/DDBJ whole genome shotgun (WGS) entry which is preliminary data.</text>
</comment>
<dbReference type="EMBL" id="JARJLM010000719">
    <property type="protein sequence ID" value="MDF3839933.1"/>
    <property type="molecule type" value="Genomic_DNA"/>
</dbReference>
<name>A0ABT6B4X9_9BURK</name>
<accession>A0ABT6B4X9</accession>
<organism evidence="1 2">
    <name type="scientific">Cupriavidus basilensis</name>
    <dbReference type="NCBI Taxonomy" id="68895"/>
    <lineage>
        <taxon>Bacteria</taxon>
        <taxon>Pseudomonadati</taxon>
        <taxon>Pseudomonadota</taxon>
        <taxon>Betaproteobacteria</taxon>
        <taxon>Burkholderiales</taxon>
        <taxon>Burkholderiaceae</taxon>
        <taxon>Cupriavidus</taxon>
    </lineage>
</organism>
<sequence length="77" mass="8513">MRVTIRTITIPGNQGRAALHKAVVYATTEQDAAPLMSSDWSQREPEVFMAAQTWARRNTYIVSNPRSGAFYGSPGAR</sequence>
<gene>
    <name evidence="1" type="ORF">P3W85_44465</name>
</gene>
<proteinExistence type="predicted"/>
<dbReference type="Proteomes" id="UP001216674">
    <property type="component" value="Unassembled WGS sequence"/>
</dbReference>
<evidence type="ECO:0000313" key="2">
    <source>
        <dbReference type="Proteomes" id="UP001216674"/>
    </source>
</evidence>
<dbReference type="RefSeq" id="WP_276269515.1">
    <property type="nucleotide sequence ID" value="NZ_JARJLM010000719.1"/>
</dbReference>
<evidence type="ECO:0000313" key="1">
    <source>
        <dbReference type="EMBL" id="MDF3839933.1"/>
    </source>
</evidence>
<protein>
    <submittedName>
        <fullName evidence="1">CDP-diacylglycerol pyrophosphatase</fullName>
    </submittedName>
</protein>
<keyword evidence="2" id="KW-1185">Reference proteome</keyword>
<reference evidence="1 2" key="1">
    <citation type="submission" date="2023-03" db="EMBL/GenBank/DDBJ databases">
        <title>Draft assemblies of triclosan tolerant bacteria isolated from returned activated sludge.</title>
        <authorList>
            <person name="Van Hamelsveld S."/>
        </authorList>
    </citation>
    <scope>NUCLEOTIDE SEQUENCE [LARGE SCALE GENOMIC DNA]</scope>
    <source>
        <strain evidence="1 2">GW210010_S58</strain>
    </source>
</reference>